<dbReference type="HOGENOM" id="CLU_2107353_0_0_6"/>
<sequence length="115" mass="12635">MLVYRWNTGATAVVDFASSVMGDPEFMQGVADSVSMGSTSASAAIGNMLYAMKEQVYSTINSMLPKELGKLLFKKATEEEVKKEAAQEVGTGKPLEHRYCSKLNQMLKFKVRTSL</sequence>
<dbReference type="AlphaFoldDB" id="A4Y9H1"/>
<accession>A4Y9H1</accession>
<proteinExistence type="predicted"/>
<dbReference type="EMBL" id="CP000681">
    <property type="protein sequence ID" value="ABP76604.1"/>
    <property type="molecule type" value="Genomic_DNA"/>
</dbReference>
<organism evidence="1">
    <name type="scientific">Shewanella putrefaciens (strain CN-32 / ATCC BAA-453)</name>
    <dbReference type="NCBI Taxonomy" id="319224"/>
    <lineage>
        <taxon>Bacteria</taxon>
        <taxon>Pseudomonadati</taxon>
        <taxon>Pseudomonadota</taxon>
        <taxon>Gammaproteobacteria</taxon>
        <taxon>Alteromonadales</taxon>
        <taxon>Shewanellaceae</taxon>
        <taxon>Shewanella</taxon>
    </lineage>
</organism>
<dbReference type="KEGG" id="spc:Sputcn32_2886"/>
<dbReference type="STRING" id="319224.Sputcn32_2886"/>
<evidence type="ECO:0000313" key="1">
    <source>
        <dbReference type="EMBL" id="ABP76604.1"/>
    </source>
</evidence>
<gene>
    <name evidence="1" type="ordered locus">Sputcn32_2886</name>
</gene>
<protein>
    <submittedName>
        <fullName evidence="1">Uncharacterized protein</fullName>
    </submittedName>
</protein>
<name>A4Y9H1_SHEPC</name>
<reference evidence="1" key="1">
    <citation type="submission" date="2007-04" db="EMBL/GenBank/DDBJ databases">
        <title>Complete sequence of Shewanella putrefaciens CN-32.</title>
        <authorList>
            <consortium name="US DOE Joint Genome Institute"/>
            <person name="Copeland A."/>
            <person name="Lucas S."/>
            <person name="Lapidus A."/>
            <person name="Barry K."/>
            <person name="Detter J.C."/>
            <person name="Glavina del Rio T."/>
            <person name="Hammon N."/>
            <person name="Israni S."/>
            <person name="Dalin E."/>
            <person name="Tice H."/>
            <person name="Pitluck S."/>
            <person name="Chain P."/>
            <person name="Malfatti S."/>
            <person name="Shin M."/>
            <person name="Vergez L."/>
            <person name="Schmutz J."/>
            <person name="Larimer F."/>
            <person name="Land M."/>
            <person name="Hauser L."/>
            <person name="Kyrpides N."/>
            <person name="Mikhailova N."/>
            <person name="Romine M.F."/>
            <person name="Fredrickson J."/>
            <person name="Tiedje J."/>
            <person name="Richardson P."/>
        </authorList>
    </citation>
    <scope>NUCLEOTIDE SEQUENCE [LARGE SCALE GENOMIC DNA]</scope>
    <source>
        <strain evidence="1">CN-32</strain>
    </source>
</reference>